<comment type="caution">
    <text evidence="1">The sequence shown here is derived from an EMBL/GenBank/DDBJ whole genome shotgun (WGS) entry which is preliminary data.</text>
</comment>
<evidence type="ECO:0000313" key="1">
    <source>
        <dbReference type="EMBL" id="GIH98483.1"/>
    </source>
</evidence>
<gene>
    <name evidence="1" type="ORF">Pta02_04920</name>
</gene>
<dbReference type="AlphaFoldDB" id="A0A8J3SPZ7"/>
<protein>
    <submittedName>
        <fullName evidence="1">Uncharacterized protein</fullName>
    </submittedName>
</protein>
<accession>A0A8J3SPZ7</accession>
<proteinExistence type="predicted"/>
<evidence type="ECO:0000313" key="2">
    <source>
        <dbReference type="Proteomes" id="UP000634476"/>
    </source>
</evidence>
<dbReference type="Proteomes" id="UP000634476">
    <property type="component" value="Unassembled WGS sequence"/>
</dbReference>
<reference evidence="1" key="1">
    <citation type="submission" date="2021-01" db="EMBL/GenBank/DDBJ databases">
        <title>Whole genome shotgun sequence of Planobispora takensis NBRC 109077.</title>
        <authorList>
            <person name="Komaki H."/>
            <person name="Tamura T."/>
        </authorList>
    </citation>
    <scope>NUCLEOTIDE SEQUENCE</scope>
    <source>
        <strain evidence="1">NBRC 109077</strain>
    </source>
</reference>
<dbReference type="EMBL" id="BOOK01000003">
    <property type="protein sequence ID" value="GIH98483.1"/>
    <property type="molecule type" value="Genomic_DNA"/>
</dbReference>
<organism evidence="1 2">
    <name type="scientific">Planobispora takensis</name>
    <dbReference type="NCBI Taxonomy" id="1367882"/>
    <lineage>
        <taxon>Bacteria</taxon>
        <taxon>Bacillati</taxon>
        <taxon>Actinomycetota</taxon>
        <taxon>Actinomycetes</taxon>
        <taxon>Streptosporangiales</taxon>
        <taxon>Streptosporangiaceae</taxon>
        <taxon>Planobispora</taxon>
    </lineage>
</organism>
<name>A0A8J3SPZ7_9ACTN</name>
<keyword evidence="2" id="KW-1185">Reference proteome</keyword>
<sequence length="164" mass="18283">MGAGRHGYREGMRLFNRTPAEVRAAVDPADRVLTHAEGPDGRVIATDRALYLSGTRLPWYQVDRGVWDEEGLTVLTTAGREHRARLPEPGRVPEVVRERVVASIVVSQYVPLDVRGGVRLVARRAEDDRMIWEFVFDAGLDPQDPGLRALAEQALEGVRRSFGI</sequence>